<feature type="compositionally biased region" description="Basic and acidic residues" evidence="1">
    <location>
        <begin position="31"/>
        <end position="58"/>
    </location>
</feature>
<evidence type="ECO:0000256" key="1">
    <source>
        <dbReference type="SAM" id="MobiDB-lite"/>
    </source>
</evidence>
<evidence type="ECO:0000313" key="2">
    <source>
        <dbReference type="EMBL" id="SDS32438.1"/>
    </source>
</evidence>
<sequence length="106" mass="11302">MQRGSDRHSPRVDDDLKADAKAMETANRATRAHEWRDPEPGGHEPGKDLPLEAGHAENAENAGDAEDAEETGEQSPPGTYAEADAEVTDDDLGDAAGRADRPPSRT</sequence>
<feature type="compositionally biased region" description="Acidic residues" evidence="1">
    <location>
        <begin position="83"/>
        <end position="93"/>
    </location>
</feature>
<dbReference type="EMBL" id="LT629732">
    <property type="protein sequence ID" value="SDS32438.1"/>
    <property type="molecule type" value="Genomic_DNA"/>
</dbReference>
<evidence type="ECO:0000313" key="3">
    <source>
        <dbReference type="Proteomes" id="UP000198983"/>
    </source>
</evidence>
<protein>
    <submittedName>
        <fullName evidence="2">Uncharacterized protein</fullName>
    </submittedName>
</protein>
<dbReference type="RefSeq" id="WP_092653134.1">
    <property type="nucleotide sequence ID" value="NZ_LT629732.1"/>
</dbReference>
<gene>
    <name evidence="2" type="ORF">SAMN04489717_2332</name>
</gene>
<dbReference type="OrthoDB" id="5519961at2"/>
<feature type="compositionally biased region" description="Acidic residues" evidence="1">
    <location>
        <begin position="63"/>
        <end position="72"/>
    </location>
</feature>
<keyword evidence="3" id="KW-1185">Reference proteome</keyword>
<feature type="compositionally biased region" description="Basic and acidic residues" evidence="1">
    <location>
        <begin position="97"/>
        <end position="106"/>
    </location>
</feature>
<accession>A0A1H1R9R7</accession>
<proteinExistence type="predicted"/>
<feature type="region of interest" description="Disordered" evidence="1">
    <location>
        <begin position="1"/>
        <end position="106"/>
    </location>
</feature>
<dbReference type="AlphaFoldDB" id="A0A1H1R9R7"/>
<name>A0A1H1R9R7_9ACTN</name>
<organism evidence="2 3">
    <name type="scientific">Actinopolymorpha singaporensis</name>
    <dbReference type="NCBI Taxonomy" id="117157"/>
    <lineage>
        <taxon>Bacteria</taxon>
        <taxon>Bacillati</taxon>
        <taxon>Actinomycetota</taxon>
        <taxon>Actinomycetes</taxon>
        <taxon>Propionibacteriales</taxon>
        <taxon>Actinopolymorphaceae</taxon>
        <taxon>Actinopolymorpha</taxon>
    </lineage>
</organism>
<reference evidence="2 3" key="1">
    <citation type="submission" date="2016-10" db="EMBL/GenBank/DDBJ databases">
        <authorList>
            <person name="de Groot N.N."/>
        </authorList>
    </citation>
    <scope>NUCLEOTIDE SEQUENCE [LARGE SCALE GENOMIC DNA]</scope>
    <source>
        <strain evidence="2 3">DSM 22024</strain>
    </source>
</reference>
<feature type="compositionally biased region" description="Basic and acidic residues" evidence="1">
    <location>
        <begin position="1"/>
        <end position="22"/>
    </location>
</feature>
<dbReference type="Proteomes" id="UP000198983">
    <property type="component" value="Chromosome I"/>
</dbReference>